<dbReference type="EMBL" id="JACEIK010000140">
    <property type="protein sequence ID" value="MCD7450667.1"/>
    <property type="molecule type" value="Genomic_DNA"/>
</dbReference>
<accession>A0ABS8RVM3</accession>
<name>A0ABS8RVM3_DATST</name>
<sequence length="154" mass="16867">MKGGRKATFPSQGLVVGRSGCSPATVAIGENKDEERGVTAGLLFAAEVGRFASPEKMTGEERDRDGYGGAREIGEGSRCSPEIMECCFPARSWSLLVWCCSGEREKKEARGRGVRRKLWRLWRREKKKRNGEREVAAAAIEGEGEMDESLGVLG</sequence>
<evidence type="ECO:0000256" key="1">
    <source>
        <dbReference type="SAM" id="MobiDB-lite"/>
    </source>
</evidence>
<keyword evidence="3" id="KW-1185">Reference proteome</keyword>
<proteinExistence type="predicted"/>
<feature type="region of interest" description="Disordered" evidence="1">
    <location>
        <begin position="54"/>
        <end position="75"/>
    </location>
</feature>
<evidence type="ECO:0000313" key="3">
    <source>
        <dbReference type="Proteomes" id="UP000823775"/>
    </source>
</evidence>
<gene>
    <name evidence="2" type="ORF">HAX54_007853</name>
</gene>
<evidence type="ECO:0000313" key="2">
    <source>
        <dbReference type="EMBL" id="MCD7450667.1"/>
    </source>
</evidence>
<comment type="caution">
    <text evidence="2">The sequence shown here is derived from an EMBL/GenBank/DDBJ whole genome shotgun (WGS) entry which is preliminary data.</text>
</comment>
<reference evidence="2 3" key="1">
    <citation type="journal article" date="2021" name="BMC Genomics">
        <title>Datura genome reveals duplications of psychoactive alkaloid biosynthetic genes and high mutation rate following tissue culture.</title>
        <authorList>
            <person name="Rajewski A."/>
            <person name="Carter-House D."/>
            <person name="Stajich J."/>
            <person name="Litt A."/>
        </authorList>
    </citation>
    <scope>NUCLEOTIDE SEQUENCE [LARGE SCALE GENOMIC DNA]</scope>
    <source>
        <strain evidence="2">AR-01</strain>
    </source>
</reference>
<dbReference type="Proteomes" id="UP000823775">
    <property type="component" value="Unassembled WGS sequence"/>
</dbReference>
<protein>
    <submittedName>
        <fullName evidence="2">Uncharacterized protein</fullName>
    </submittedName>
</protein>
<feature type="compositionally biased region" description="Basic and acidic residues" evidence="1">
    <location>
        <begin position="57"/>
        <end position="66"/>
    </location>
</feature>
<organism evidence="2 3">
    <name type="scientific">Datura stramonium</name>
    <name type="common">Jimsonweed</name>
    <name type="synonym">Common thornapple</name>
    <dbReference type="NCBI Taxonomy" id="4076"/>
    <lineage>
        <taxon>Eukaryota</taxon>
        <taxon>Viridiplantae</taxon>
        <taxon>Streptophyta</taxon>
        <taxon>Embryophyta</taxon>
        <taxon>Tracheophyta</taxon>
        <taxon>Spermatophyta</taxon>
        <taxon>Magnoliopsida</taxon>
        <taxon>eudicotyledons</taxon>
        <taxon>Gunneridae</taxon>
        <taxon>Pentapetalae</taxon>
        <taxon>asterids</taxon>
        <taxon>lamiids</taxon>
        <taxon>Solanales</taxon>
        <taxon>Solanaceae</taxon>
        <taxon>Solanoideae</taxon>
        <taxon>Datureae</taxon>
        <taxon>Datura</taxon>
    </lineage>
</organism>